<dbReference type="Gene3D" id="3.40.50.1000">
    <property type="entry name" value="HAD superfamily/HAD-like"/>
    <property type="match status" value="2"/>
</dbReference>
<dbReference type="SUPFAM" id="SSF56784">
    <property type="entry name" value="HAD-like"/>
    <property type="match status" value="1"/>
</dbReference>
<dbReference type="InterPro" id="IPR006356">
    <property type="entry name" value="HAD-SF_hydro_IIA_hyp3"/>
</dbReference>
<dbReference type="RefSeq" id="WP_183416234.1">
    <property type="nucleotide sequence ID" value="NZ_JACHXA010000004.1"/>
</dbReference>
<dbReference type="PANTHER" id="PTHR19288">
    <property type="entry name" value="4-NITROPHENYLPHOSPHATASE-RELATED"/>
    <property type="match status" value="1"/>
</dbReference>
<dbReference type="CDD" id="cd07525">
    <property type="entry name" value="HAD_like"/>
    <property type="match status" value="1"/>
</dbReference>
<dbReference type="Proteomes" id="UP000581135">
    <property type="component" value="Unassembled WGS sequence"/>
</dbReference>
<dbReference type="InterPro" id="IPR036412">
    <property type="entry name" value="HAD-like_sf"/>
</dbReference>
<dbReference type="AlphaFoldDB" id="A0A839SRJ3"/>
<dbReference type="GO" id="GO:0005737">
    <property type="term" value="C:cytoplasm"/>
    <property type="evidence" value="ECO:0007669"/>
    <property type="project" value="TreeGrafter"/>
</dbReference>
<dbReference type="InterPro" id="IPR023214">
    <property type="entry name" value="HAD_sf"/>
</dbReference>
<dbReference type="Pfam" id="PF13344">
    <property type="entry name" value="Hydrolase_6"/>
    <property type="match status" value="1"/>
</dbReference>
<protein>
    <submittedName>
        <fullName evidence="1">HAD superfamily hydrolase (TIGR01459 family)</fullName>
    </submittedName>
</protein>
<keyword evidence="2" id="KW-1185">Reference proteome</keyword>
<dbReference type="InterPro" id="IPR006357">
    <property type="entry name" value="HAD-SF_hydro_IIA"/>
</dbReference>
<reference evidence="1 2" key="1">
    <citation type="submission" date="2020-08" db="EMBL/GenBank/DDBJ databases">
        <title>Genomic Encyclopedia of Type Strains, Phase III (KMG-III): the genomes of soil and plant-associated and newly described type strains.</title>
        <authorList>
            <person name="Whitman W."/>
        </authorList>
    </citation>
    <scope>NUCLEOTIDE SEQUENCE [LARGE SCALE GENOMIC DNA]</scope>
    <source>
        <strain evidence="1 2">CECT 8803</strain>
    </source>
</reference>
<evidence type="ECO:0000313" key="2">
    <source>
        <dbReference type="Proteomes" id="UP000581135"/>
    </source>
</evidence>
<comment type="caution">
    <text evidence="1">The sequence shown here is derived from an EMBL/GenBank/DDBJ whole genome shotgun (WGS) entry which is preliminary data.</text>
</comment>
<sequence length="292" mass="31981">MSEAISNIQGLRELAGRHQGYIVDLWGVLHDGVTAFPAAVEAVRNLKTQGGRILILSNAPRRSSEVAERCRELGIDQSCYHALLSSGEDAWQNLRSRRDPWYARLGRICYHLGPERDHGMRDGLDLDFTHDPVEADFILNTGGHGAEDTVGSYQAIIDACLSQSLPMICANPDLEVIRGGRREICAGAVAGRYEELGGEVRYHGKPHPPIYESAMHLLGLDNPRDVLCIGDSLRTDIAGANASGMGSLWVLDGIHAETLGMTDGRMPQEERMAAICKAHGHKPNFAIPTLRW</sequence>
<evidence type="ECO:0000313" key="1">
    <source>
        <dbReference type="EMBL" id="MBB3065401.1"/>
    </source>
</evidence>
<dbReference type="GO" id="GO:0016791">
    <property type="term" value="F:phosphatase activity"/>
    <property type="evidence" value="ECO:0007669"/>
    <property type="project" value="TreeGrafter"/>
</dbReference>
<gene>
    <name evidence="1" type="ORF">FHR98_001688</name>
</gene>
<dbReference type="Pfam" id="PF13242">
    <property type="entry name" value="Hydrolase_like"/>
    <property type="match status" value="1"/>
</dbReference>
<organism evidence="1 2">
    <name type="scientific">Limibacillus halophilus</name>
    <dbReference type="NCBI Taxonomy" id="1579333"/>
    <lineage>
        <taxon>Bacteria</taxon>
        <taxon>Pseudomonadati</taxon>
        <taxon>Pseudomonadota</taxon>
        <taxon>Alphaproteobacteria</taxon>
        <taxon>Rhodospirillales</taxon>
        <taxon>Rhodovibrionaceae</taxon>
        <taxon>Limibacillus</taxon>
    </lineage>
</organism>
<keyword evidence="1" id="KW-0378">Hydrolase</keyword>
<accession>A0A839SRJ3</accession>
<proteinExistence type="predicted"/>
<dbReference type="PANTHER" id="PTHR19288:SF90">
    <property type="entry name" value="OS08G0542600 PROTEIN"/>
    <property type="match status" value="1"/>
</dbReference>
<dbReference type="NCBIfam" id="TIGR01459">
    <property type="entry name" value="HAD-SF-IIA-hyp4"/>
    <property type="match status" value="1"/>
</dbReference>
<dbReference type="EMBL" id="JACHXA010000004">
    <property type="protein sequence ID" value="MBB3065401.1"/>
    <property type="molecule type" value="Genomic_DNA"/>
</dbReference>
<name>A0A839SRJ3_9PROT</name>